<name>A0A8H3EHR1_9LECA</name>
<proteinExistence type="inferred from homology"/>
<dbReference type="AlphaFoldDB" id="A0A8H3EHR1"/>
<sequence>MSSAHIDVPSLTAATWTLAAAATLVTAGRYIIRFRKRGSFSYDDLAHLLAWILMIGYSAVTQATFASAEKILSVASPPPDAVIAFRKHQEALTMLFILSLWFVKFAFMFLYRLLFWASPRFQKLWWGVMIMLLVTVWVPIAGNLTDCGPVSRIYDPKACLVNVKYQQTVLEYVCGVHVGTDFLVMVLPWYIIRKLQMSLSKKLGLVAIFSVALVTVAFDILRTVKSLDQGAFSASSLYTSLEVTFAIIVSCLPVYRALLRTRRKSKASDDVDGGFSPIKEGIEHQSVTKRGLLEYAPSDGPRSPFAKYIKRGSEPTVPDISSNRSDESSESQQGYEAPHVLEALPPAHLRSSSIYSVPESCLI</sequence>
<dbReference type="Pfam" id="PF20684">
    <property type="entry name" value="Fung_rhodopsin"/>
    <property type="match status" value="1"/>
</dbReference>
<comment type="subcellular location">
    <subcellularLocation>
        <location evidence="1">Membrane</location>
        <topology evidence="1">Multi-pass membrane protein</topology>
    </subcellularLocation>
</comment>
<feature type="transmembrane region" description="Helical" evidence="7">
    <location>
        <begin position="169"/>
        <end position="191"/>
    </location>
</feature>
<gene>
    <name evidence="9" type="ORF">HETSPECPRED_003453</name>
</gene>
<evidence type="ECO:0000256" key="6">
    <source>
        <dbReference type="SAM" id="MobiDB-lite"/>
    </source>
</evidence>
<evidence type="ECO:0000313" key="9">
    <source>
        <dbReference type="EMBL" id="CAF9904232.1"/>
    </source>
</evidence>
<evidence type="ECO:0000256" key="4">
    <source>
        <dbReference type="ARBA" id="ARBA00023136"/>
    </source>
</evidence>
<keyword evidence="2 7" id="KW-0812">Transmembrane</keyword>
<feature type="transmembrane region" description="Helical" evidence="7">
    <location>
        <begin position="91"/>
        <end position="111"/>
    </location>
</feature>
<feature type="transmembrane region" description="Helical" evidence="7">
    <location>
        <begin position="44"/>
        <end position="65"/>
    </location>
</feature>
<dbReference type="InterPro" id="IPR049326">
    <property type="entry name" value="Rhodopsin_dom_fungi"/>
</dbReference>
<dbReference type="InterPro" id="IPR052337">
    <property type="entry name" value="SAT4-like"/>
</dbReference>
<dbReference type="Proteomes" id="UP000664521">
    <property type="component" value="Unassembled WGS sequence"/>
</dbReference>
<reference evidence="9" key="1">
    <citation type="submission" date="2021-03" db="EMBL/GenBank/DDBJ databases">
        <authorList>
            <person name="Tagirdzhanova G."/>
        </authorList>
    </citation>
    <scope>NUCLEOTIDE SEQUENCE</scope>
</reference>
<dbReference type="EMBL" id="CAJPDS010000002">
    <property type="protein sequence ID" value="CAF9904232.1"/>
    <property type="molecule type" value="Genomic_DNA"/>
</dbReference>
<feature type="transmembrane region" description="Helical" evidence="7">
    <location>
        <begin position="236"/>
        <end position="258"/>
    </location>
</feature>
<feature type="transmembrane region" description="Helical" evidence="7">
    <location>
        <begin position="13"/>
        <end position="32"/>
    </location>
</feature>
<feature type="transmembrane region" description="Helical" evidence="7">
    <location>
        <begin position="203"/>
        <end position="224"/>
    </location>
</feature>
<comment type="similarity">
    <text evidence="5">Belongs to the SAT4 family.</text>
</comment>
<keyword evidence="4 7" id="KW-0472">Membrane</keyword>
<feature type="region of interest" description="Disordered" evidence="6">
    <location>
        <begin position="294"/>
        <end position="341"/>
    </location>
</feature>
<evidence type="ECO:0000256" key="3">
    <source>
        <dbReference type="ARBA" id="ARBA00022989"/>
    </source>
</evidence>
<dbReference type="OrthoDB" id="5417637at2759"/>
<protein>
    <recommendedName>
        <fullName evidence="8">Rhodopsin domain-containing protein</fullName>
    </recommendedName>
</protein>
<dbReference type="PANTHER" id="PTHR33048:SF162">
    <property type="entry name" value="SATRATOXIN BIOSYNTHESIS SC1 CLUSTER PROTEIN 4"/>
    <property type="match status" value="1"/>
</dbReference>
<evidence type="ECO:0000259" key="8">
    <source>
        <dbReference type="Pfam" id="PF20684"/>
    </source>
</evidence>
<evidence type="ECO:0000256" key="5">
    <source>
        <dbReference type="ARBA" id="ARBA00038359"/>
    </source>
</evidence>
<feature type="transmembrane region" description="Helical" evidence="7">
    <location>
        <begin position="123"/>
        <end position="142"/>
    </location>
</feature>
<dbReference type="PANTHER" id="PTHR33048">
    <property type="entry name" value="PTH11-LIKE INTEGRAL MEMBRANE PROTEIN (AFU_ORTHOLOGUE AFUA_5G11245)"/>
    <property type="match status" value="1"/>
</dbReference>
<evidence type="ECO:0000256" key="1">
    <source>
        <dbReference type="ARBA" id="ARBA00004141"/>
    </source>
</evidence>
<comment type="caution">
    <text evidence="9">The sequence shown here is derived from an EMBL/GenBank/DDBJ whole genome shotgun (WGS) entry which is preliminary data.</text>
</comment>
<keyword evidence="3 7" id="KW-1133">Transmembrane helix</keyword>
<organism evidence="9 10">
    <name type="scientific">Heterodermia speciosa</name>
    <dbReference type="NCBI Taxonomy" id="116794"/>
    <lineage>
        <taxon>Eukaryota</taxon>
        <taxon>Fungi</taxon>
        <taxon>Dikarya</taxon>
        <taxon>Ascomycota</taxon>
        <taxon>Pezizomycotina</taxon>
        <taxon>Lecanoromycetes</taxon>
        <taxon>OSLEUM clade</taxon>
        <taxon>Lecanoromycetidae</taxon>
        <taxon>Caliciales</taxon>
        <taxon>Physciaceae</taxon>
        <taxon>Heterodermia</taxon>
    </lineage>
</organism>
<keyword evidence="10" id="KW-1185">Reference proteome</keyword>
<feature type="domain" description="Rhodopsin" evidence="8">
    <location>
        <begin position="29"/>
        <end position="260"/>
    </location>
</feature>
<evidence type="ECO:0000256" key="2">
    <source>
        <dbReference type="ARBA" id="ARBA00022692"/>
    </source>
</evidence>
<accession>A0A8H3EHR1</accession>
<evidence type="ECO:0000256" key="7">
    <source>
        <dbReference type="SAM" id="Phobius"/>
    </source>
</evidence>
<evidence type="ECO:0000313" key="10">
    <source>
        <dbReference type="Proteomes" id="UP000664521"/>
    </source>
</evidence>
<dbReference type="GO" id="GO:0016020">
    <property type="term" value="C:membrane"/>
    <property type="evidence" value="ECO:0007669"/>
    <property type="project" value="UniProtKB-SubCell"/>
</dbReference>